<evidence type="ECO:0000313" key="1">
    <source>
        <dbReference type="EMBL" id="EGH28890.1"/>
    </source>
</evidence>
<sequence>MSQKQISKAMQARQFGGNTENVMAPVSSATVGPPVSRMLGAKGRSFVNGSGFELNPARARFDCEQALWSIRQNPSTRVARLASGTPYKLNLETMLLRSTARRVNSPLAALV</sequence>
<dbReference type="EMBL" id="AEAH01000351">
    <property type="protein sequence ID" value="EGH28890.1"/>
    <property type="molecule type" value="Genomic_DNA"/>
</dbReference>
<dbReference type="AlphaFoldDB" id="F3FFA4"/>
<protein>
    <submittedName>
        <fullName evidence="1">Uncharacterized protein</fullName>
    </submittedName>
</protein>
<comment type="caution">
    <text evidence="1">The sequence shown here is derived from an EMBL/GenBank/DDBJ whole genome shotgun (WGS) entry which is preliminary data.</text>
</comment>
<evidence type="ECO:0000313" key="2">
    <source>
        <dbReference type="Proteomes" id="UP000004471"/>
    </source>
</evidence>
<reference evidence="1 2" key="1">
    <citation type="journal article" date="2011" name="PLoS Pathog.">
        <title>Dynamic evolution of pathogenicity revealed by sequencing and comparative genomics of 19 Pseudomonas syringae isolates.</title>
        <authorList>
            <person name="Baltrus D.A."/>
            <person name="Nishimura M.T."/>
            <person name="Romanchuk A."/>
            <person name="Chang J.H."/>
            <person name="Mukhtar M.S."/>
            <person name="Cherkis K."/>
            <person name="Roach J."/>
            <person name="Grant S.R."/>
            <person name="Jones C.D."/>
            <person name="Dangl J.L."/>
        </authorList>
    </citation>
    <scope>NUCLEOTIDE SEQUENCE [LARGE SCALE GENOMIC DNA]</scope>
    <source>
        <strain evidence="2">M301072PT</strain>
    </source>
</reference>
<dbReference type="HOGENOM" id="CLU_2163829_0_0_6"/>
<feature type="non-terminal residue" evidence="1">
    <location>
        <position position="111"/>
    </location>
</feature>
<organism evidence="1 2">
    <name type="scientific">Pseudomonas syringae pv. japonica str. M301072</name>
    <dbReference type="NCBI Taxonomy" id="629262"/>
    <lineage>
        <taxon>Bacteria</taxon>
        <taxon>Pseudomonadati</taxon>
        <taxon>Pseudomonadota</taxon>
        <taxon>Gammaproteobacteria</taxon>
        <taxon>Pseudomonadales</taxon>
        <taxon>Pseudomonadaceae</taxon>
        <taxon>Pseudomonas</taxon>
        <taxon>Pseudomonas syringae</taxon>
    </lineage>
</organism>
<gene>
    <name evidence="1" type="ORF">PSYJA_07913</name>
</gene>
<proteinExistence type="predicted"/>
<accession>F3FFA4</accession>
<name>F3FFA4_PSESX</name>
<dbReference type="Proteomes" id="UP000004471">
    <property type="component" value="Unassembled WGS sequence"/>
</dbReference>